<dbReference type="EMBL" id="JAFEUM010000002">
    <property type="protein sequence ID" value="MBM7036063.1"/>
    <property type="molecule type" value="Genomic_DNA"/>
</dbReference>
<proteinExistence type="predicted"/>
<feature type="transmembrane region" description="Helical" evidence="1">
    <location>
        <begin position="354"/>
        <end position="373"/>
    </location>
</feature>
<dbReference type="RefSeq" id="WP_205157668.1">
    <property type="nucleotide sequence ID" value="NZ_JAFEUM010000002.1"/>
</dbReference>
<keyword evidence="3" id="KW-1185">Reference proteome</keyword>
<keyword evidence="1" id="KW-0472">Membrane</keyword>
<feature type="transmembrane region" description="Helical" evidence="1">
    <location>
        <begin position="110"/>
        <end position="134"/>
    </location>
</feature>
<evidence type="ECO:0000256" key="1">
    <source>
        <dbReference type="SAM" id="Phobius"/>
    </source>
</evidence>
<comment type="caution">
    <text evidence="2">The sequence shown here is derived from an EMBL/GenBank/DDBJ whole genome shotgun (WGS) entry which is preliminary data.</text>
</comment>
<keyword evidence="1" id="KW-0812">Transmembrane</keyword>
<evidence type="ECO:0000313" key="3">
    <source>
        <dbReference type="Proteomes" id="UP000809621"/>
    </source>
</evidence>
<dbReference type="NCBIfam" id="NF047644">
    <property type="entry name" value="TsoY_fam"/>
    <property type="match status" value="1"/>
</dbReference>
<accession>A0ABS2HER2</accession>
<evidence type="ECO:0008006" key="4">
    <source>
        <dbReference type="Google" id="ProtNLM"/>
    </source>
</evidence>
<dbReference type="Proteomes" id="UP000809621">
    <property type="component" value="Unassembled WGS sequence"/>
</dbReference>
<gene>
    <name evidence="2" type="ORF">JQC93_06530</name>
</gene>
<feature type="transmembrane region" description="Helical" evidence="1">
    <location>
        <begin position="251"/>
        <end position="268"/>
    </location>
</feature>
<feature type="transmembrane region" description="Helical" evidence="1">
    <location>
        <begin position="207"/>
        <end position="231"/>
    </location>
</feature>
<feature type="transmembrane region" description="Helical" evidence="1">
    <location>
        <begin position="325"/>
        <end position="348"/>
    </location>
</feature>
<reference evidence="2 3" key="1">
    <citation type="submission" date="2021-02" db="EMBL/GenBank/DDBJ databases">
        <authorList>
            <person name="Park J.-S."/>
        </authorList>
    </citation>
    <scope>NUCLEOTIDE SEQUENCE [LARGE SCALE GENOMIC DNA]</scope>
    <source>
        <strain evidence="2 3">188UL20-2</strain>
    </source>
</reference>
<evidence type="ECO:0000313" key="2">
    <source>
        <dbReference type="EMBL" id="MBM7036063.1"/>
    </source>
</evidence>
<feature type="transmembrane region" description="Helical" evidence="1">
    <location>
        <begin position="140"/>
        <end position="162"/>
    </location>
</feature>
<feature type="transmembrane region" description="Helical" evidence="1">
    <location>
        <begin position="55"/>
        <end position="82"/>
    </location>
</feature>
<name>A0ABS2HER2_9VIBR</name>
<sequence>MLVQNVKHYSPLYFLAALGPGGLAVSFFMYLMFLVPHKGTPMAAMEHWLPIVAQGGISSILILLVLSIVLALAILHFTLLGWNFKQFRQFKNSDDINQLRSSNAAVTEMAMPLTVSMSINMGFILGSLFVPNLWQFIQPVFPVATLGFLSVGVWALTIYGRFLTNVVMAGKFNPDANTNFSQLLAPFTFSMVAVGLAAPGAMSHSTLVSGVSLTLAVMFGVLAAVTTVIWLINGFSQIVKNGLDLNGSPTLWILIPILTLLGITYVRYTMGTHHNFVAPLINSQFITVMGAILGLQLFVGLFGLKAMKRNSYFAEFVSGDKTNPATFGLVCPGVALVVFGFFFVNYALIGNAIIVKYSLANFILLLPILVLQLKTTAVMFKLMGKTVFNLEKNVKTA</sequence>
<feature type="transmembrane region" description="Helical" evidence="1">
    <location>
        <begin position="183"/>
        <end position="201"/>
    </location>
</feature>
<organism evidence="2 3">
    <name type="scientific">Vibrio ulleungensis</name>
    <dbReference type="NCBI Taxonomy" id="2807619"/>
    <lineage>
        <taxon>Bacteria</taxon>
        <taxon>Pseudomonadati</taxon>
        <taxon>Pseudomonadota</taxon>
        <taxon>Gammaproteobacteria</taxon>
        <taxon>Vibrionales</taxon>
        <taxon>Vibrionaceae</taxon>
        <taxon>Vibrio</taxon>
    </lineage>
</organism>
<keyword evidence="1" id="KW-1133">Transmembrane helix</keyword>
<feature type="transmembrane region" description="Helical" evidence="1">
    <location>
        <begin position="280"/>
        <end position="304"/>
    </location>
</feature>
<protein>
    <recommendedName>
        <fullName evidence="4">Permease</fullName>
    </recommendedName>
</protein>
<dbReference type="InterPro" id="IPR059133">
    <property type="entry name" value="TsoY-like"/>
</dbReference>
<feature type="transmembrane region" description="Helical" evidence="1">
    <location>
        <begin position="12"/>
        <end position="35"/>
    </location>
</feature>